<dbReference type="Proteomes" id="UP000799441">
    <property type="component" value="Unassembled WGS sequence"/>
</dbReference>
<reference evidence="2" key="1">
    <citation type="journal article" date="2020" name="Stud. Mycol.">
        <title>101 Dothideomycetes genomes: a test case for predicting lifestyles and emergence of pathogens.</title>
        <authorList>
            <person name="Haridas S."/>
            <person name="Albert R."/>
            <person name="Binder M."/>
            <person name="Bloem J."/>
            <person name="Labutti K."/>
            <person name="Salamov A."/>
            <person name="Andreopoulos B."/>
            <person name="Baker S."/>
            <person name="Barry K."/>
            <person name="Bills G."/>
            <person name="Bluhm B."/>
            <person name="Cannon C."/>
            <person name="Castanera R."/>
            <person name="Culley D."/>
            <person name="Daum C."/>
            <person name="Ezra D."/>
            <person name="Gonzalez J."/>
            <person name="Henrissat B."/>
            <person name="Kuo A."/>
            <person name="Liang C."/>
            <person name="Lipzen A."/>
            <person name="Lutzoni F."/>
            <person name="Magnuson J."/>
            <person name="Mondo S."/>
            <person name="Nolan M."/>
            <person name="Ohm R."/>
            <person name="Pangilinan J."/>
            <person name="Park H.-J."/>
            <person name="Ramirez L."/>
            <person name="Alfaro M."/>
            <person name="Sun H."/>
            <person name="Tritt A."/>
            <person name="Yoshinaga Y."/>
            <person name="Zwiers L.-H."/>
            <person name="Turgeon B."/>
            <person name="Goodwin S."/>
            <person name="Spatafora J."/>
            <person name="Crous P."/>
            <person name="Grigoriev I."/>
        </authorList>
    </citation>
    <scope>NUCLEOTIDE SEQUENCE</scope>
    <source>
        <strain evidence="2">CBS 116435</strain>
    </source>
</reference>
<dbReference type="OrthoDB" id="4776522at2759"/>
<accession>A0A9P4QDJ2</accession>
<sequence length="537" mass="58947">MATTTSTSHRPVAFVGNALRPTAHPLLPSLQGPTSKSSRYLHILMSNMQQAKTSSPTKGQQMDAFYHRPTCTHLSVVRLYGPHNCQFCGRSASLGWVYVCREEDDEVSERRQSINGVESLPSVSDDSDYFESQAMVAESLNMSRSVVRGIREAQYSYDQIDRLIQQKEGLINAIWGVQNQIDDNGSCTSASSCSSSSTNEACDTDDIITHAGSVTSPAPSDIPIIVNGSFWPLPQTASNEILLPKVYSPSAKPEYIAEVKRPPGCGFQACHTCRPYVYERIFVSFESALNSRYPLFVKTDQLRDELPVYDANIVRNLGLREPHPSRSPRRWHHISADHHNYHLDDDYLSSEDDNWTPTSDESDMDDEPCPKCPGYGPCLGCGRGFARHYGMHGDTTIYQHSSSTYPYTSDAQQHLHRVDDTNHLATASPSQAPKPPSAHPSSSTTSLPAAKTYSTLTAPPLCFTAEAKPKESRKANSVCGVSGDDGKGALMRSSIQYLGSGRMASFRNSTVGEEVGVQGGVALTEEAVENYIPDIYD</sequence>
<proteinExistence type="predicted"/>
<dbReference type="AlphaFoldDB" id="A0A9P4QDJ2"/>
<evidence type="ECO:0000256" key="1">
    <source>
        <dbReference type="SAM" id="MobiDB-lite"/>
    </source>
</evidence>
<dbReference type="EMBL" id="MU003775">
    <property type="protein sequence ID" value="KAF2723698.1"/>
    <property type="molecule type" value="Genomic_DNA"/>
</dbReference>
<gene>
    <name evidence="2" type="ORF">K431DRAFT_16914</name>
</gene>
<evidence type="ECO:0000313" key="3">
    <source>
        <dbReference type="Proteomes" id="UP000799441"/>
    </source>
</evidence>
<name>A0A9P4QDJ2_9PEZI</name>
<comment type="caution">
    <text evidence="2">The sequence shown here is derived from an EMBL/GenBank/DDBJ whole genome shotgun (WGS) entry which is preliminary data.</text>
</comment>
<evidence type="ECO:0000313" key="2">
    <source>
        <dbReference type="EMBL" id="KAF2723698.1"/>
    </source>
</evidence>
<feature type="region of interest" description="Disordered" evidence="1">
    <location>
        <begin position="425"/>
        <end position="447"/>
    </location>
</feature>
<keyword evidence="3" id="KW-1185">Reference proteome</keyword>
<protein>
    <submittedName>
        <fullName evidence="2">Uncharacterized protein</fullName>
    </submittedName>
</protein>
<organism evidence="2 3">
    <name type="scientific">Polychaeton citri CBS 116435</name>
    <dbReference type="NCBI Taxonomy" id="1314669"/>
    <lineage>
        <taxon>Eukaryota</taxon>
        <taxon>Fungi</taxon>
        <taxon>Dikarya</taxon>
        <taxon>Ascomycota</taxon>
        <taxon>Pezizomycotina</taxon>
        <taxon>Dothideomycetes</taxon>
        <taxon>Dothideomycetidae</taxon>
        <taxon>Capnodiales</taxon>
        <taxon>Capnodiaceae</taxon>
        <taxon>Polychaeton</taxon>
    </lineage>
</organism>